<accession>A0A9X3RCG9</accession>
<dbReference type="Proteomes" id="UP001152172">
    <property type="component" value="Unassembled WGS sequence"/>
</dbReference>
<sequence length="79" mass="9598">MKPFMLHHKFTWLPPKLQYRKTYSIGFINVEYESFTFKLTKNSTHVIFNNNTRKIIVSKRKLKSYFKEGCLEFLAVQYE</sequence>
<reference evidence="1" key="1">
    <citation type="submission" date="2022-05" db="EMBL/GenBank/DDBJ databases">
        <authorList>
            <person name="Colautti A."/>
            <person name="Iacumin L."/>
        </authorList>
    </citation>
    <scope>NUCLEOTIDE SEQUENCE</scope>
    <source>
        <strain evidence="1">DSM 30747</strain>
    </source>
</reference>
<organism evidence="1 2">
    <name type="scientific">Psychrobacillus psychrodurans</name>
    <dbReference type="NCBI Taxonomy" id="126157"/>
    <lineage>
        <taxon>Bacteria</taxon>
        <taxon>Bacillati</taxon>
        <taxon>Bacillota</taxon>
        <taxon>Bacilli</taxon>
        <taxon>Bacillales</taxon>
        <taxon>Bacillaceae</taxon>
        <taxon>Psychrobacillus</taxon>
    </lineage>
</organism>
<keyword evidence="2" id="KW-1185">Reference proteome</keyword>
<proteinExistence type="predicted"/>
<evidence type="ECO:0000313" key="2">
    <source>
        <dbReference type="Proteomes" id="UP001152172"/>
    </source>
</evidence>
<dbReference type="AlphaFoldDB" id="A0A9X3RCG9"/>
<dbReference type="RefSeq" id="WP_269923357.1">
    <property type="nucleotide sequence ID" value="NZ_JAMKBI010000021.1"/>
</dbReference>
<dbReference type="EMBL" id="JAMKBI010000021">
    <property type="protein sequence ID" value="MCZ8535383.1"/>
    <property type="molecule type" value="Genomic_DNA"/>
</dbReference>
<name>A0A9X3RCG9_9BACI</name>
<protein>
    <submittedName>
        <fullName evidence="1">Uncharacterized protein</fullName>
    </submittedName>
</protein>
<evidence type="ECO:0000313" key="1">
    <source>
        <dbReference type="EMBL" id="MCZ8535383.1"/>
    </source>
</evidence>
<comment type="caution">
    <text evidence="1">The sequence shown here is derived from an EMBL/GenBank/DDBJ whole genome shotgun (WGS) entry which is preliminary data.</text>
</comment>
<gene>
    <name evidence="1" type="ORF">M9R61_18955</name>
</gene>